<dbReference type="Proteomes" id="UP000681425">
    <property type="component" value="Chromosome"/>
</dbReference>
<sequence>MKQRVALVSTCSVITVMASSAAFAQTPQAVDSGLADIIVTAQKRSENVLKVPAAITAVTGEQLEARHVGSLEELRKIDPS</sequence>
<evidence type="ECO:0000256" key="1">
    <source>
        <dbReference type="SAM" id="SignalP"/>
    </source>
</evidence>
<gene>
    <name evidence="2" type="ORF">KFK14_07060</name>
</gene>
<dbReference type="EMBL" id="CP073910">
    <property type="protein sequence ID" value="QUT07168.1"/>
    <property type="molecule type" value="Genomic_DNA"/>
</dbReference>
<dbReference type="InterPro" id="IPR037066">
    <property type="entry name" value="Plug_dom_sf"/>
</dbReference>
<evidence type="ECO:0000313" key="2">
    <source>
        <dbReference type="EMBL" id="QUT07168.1"/>
    </source>
</evidence>
<protein>
    <recommendedName>
        <fullName evidence="4">TonB-dependent receptor</fullName>
    </recommendedName>
</protein>
<reference evidence="2" key="1">
    <citation type="submission" date="2021-04" db="EMBL/GenBank/DDBJ databases">
        <title>Isolation of p-tert-butylphenol degrading bacteria Sphingobium phenoxybenzoativorans Tas13 from active sludge.</title>
        <authorList>
            <person name="Li Y."/>
        </authorList>
    </citation>
    <scope>NUCLEOTIDE SEQUENCE</scope>
    <source>
        <strain evidence="2">Tas13</strain>
    </source>
</reference>
<name>A0A975Q367_9SPHN</name>
<evidence type="ECO:0000313" key="3">
    <source>
        <dbReference type="Proteomes" id="UP000681425"/>
    </source>
</evidence>
<dbReference type="AlphaFoldDB" id="A0A975Q367"/>
<keyword evidence="1" id="KW-0732">Signal</keyword>
<feature type="signal peptide" evidence="1">
    <location>
        <begin position="1"/>
        <end position="24"/>
    </location>
</feature>
<feature type="chain" id="PRO_5037309640" description="TonB-dependent receptor" evidence="1">
    <location>
        <begin position="25"/>
        <end position="80"/>
    </location>
</feature>
<proteinExistence type="predicted"/>
<evidence type="ECO:0008006" key="4">
    <source>
        <dbReference type="Google" id="ProtNLM"/>
    </source>
</evidence>
<dbReference type="RefSeq" id="WP_212610375.1">
    <property type="nucleotide sequence ID" value="NZ_CP073910.1"/>
</dbReference>
<dbReference type="SUPFAM" id="SSF56935">
    <property type="entry name" value="Porins"/>
    <property type="match status" value="1"/>
</dbReference>
<organism evidence="2 3">
    <name type="scientific">Sphingobium phenoxybenzoativorans</name>
    <dbReference type="NCBI Taxonomy" id="1592790"/>
    <lineage>
        <taxon>Bacteria</taxon>
        <taxon>Pseudomonadati</taxon>
        <taxon>Pseudomonadota</taxon>
        <taxon>Alphaproteobacteria</taxon>
        <taxon>Sphingomonadales</taxon>
        <taxon>Sphingomonadaceae</taxon>
        <taxon>Sphingobium</taxon>
    </lineage>
</organism>
<accession>A0A975Q367</accession>
<keyword evidence="3" id="KW-1185">Reference proteome</keyword>
<dbReference type="Gene3D" id="2.170.130.10">
    <property type="entry name" value="TonB-dependent receptor, plug domain"/>
    <property type="match status" value="1"/>
</dbReference>
<dbReference type="KEGG" id="spph:KFK14_07060"/>